<evidence type="ECO:0000256" key="1">
    <source>
        <dbReference type="SAM" id="Phobius"/>
    </source>
</evidence>
<sequence>MFVLWFCFAYFIDTSTTIFNIPLWFFLSGILFPSIIFFWFVFLF</sequence>
<proteinExistence type="predicted"/>
<dbReference type="EMBL" id="ABGI02000008">
    <property type="protein sequence ID" value="EEG98603.1"/>
    <property type="molecule type" value="Genomic_DNA"/>
</dbReference>
<feature type="transmembrane region" description="Helical" evidence="1">
    <location>
        <begin position="24"/>
        <end position="43"/>
    </location>
</feature>
<keyword evidence="1" id="KW-0472">Membrane</keyword>
<keyword evidence="1" id="KW-0812">Transmembrane</keyword>
<protein>
    <submittedName>
        <fullName evidence="2">Uncharacterized protein</fullName>
    </submittedName>
</protein>
<accession>A0A7U8EYY5</accession>
<reference evidence="2 3" key="1">
    <citation type="submission" date="2009-03" db="EMBL/GenBank/DDBJ databases">
        <authorList>
            <person name="Fraser-Liggett C.M."/>
            <person name="Mongodin E.F."/>
            <person name="Casjens B."/>
            <person name="Dunn J."/>
            <person name="Luft B."/>
            <person name="Qiu W."/>
            <person name="Schutzer S."/>
            <person name="Sebastian Y."/>
        </authorList>
    </citation>
    <scope>NUCLEOTIDE SEQUENCE [LARGE SCALE GENOMIC DNA]</scope>
    <source>
        <strain evidence="2 3">118a</strain>
    </source>
</reference>
<comment type="caution">
    <text evidence="2">The sequence shown here is derived from an EMBL/GenBank/DDBJ whole genome shotgun (WGS) entry which is preliminary data.</text>
</comment>
<gene>
    <name evidence="2" type="ORF">BBU118A_0839</name>
</gene>
<evidence type="ECO:0000313" key="2">
    <source>
        <dbReference type="EMBL" id="EEG98603.1"/>
    </source>
</evidence>
<keyword evidence="1" id="KW-1133">Transmembrane helix</keyword>
<name>A0A7U8EYY5_BORBG</name>
<evidence type="ECO:0000313" key="3">
    <source>
        <dbReference type="Proteomes" id="UP000006208"/>
    </source>
</evidence>
<organism evidence="2 3">
    <name type="scientific">Borreliella burgdorferi 118a</name>
    <dbReference type="NCBI Taxonomy" id="476210"/>
    <lineage>
        <taxon>Bacteria</taxon>
        <taxon>Pseudomonadati</taxon>
        <taxon>Spirochaetota</taxon>
        <taxon>Spirochaetia</taxon>
        <taxon>Spirochaetales</taxon>
        <taxon>Borreliaceae</taxon>
        <taxon>Borreliella</taxon>
    </lineage>
</organism>
<dbReference type="AlphaFoldDB" id="A0A7U8EYY5"/>
<dbReference type="Proteomes" id="UP000006208">
    <property type="component" value="Unassembled WGS sequence"/>
</dbReference>